<accession>A0A8H7J8W3</accession>
<proteinExistence type="predicted"/>
<gene>
    <name evidence="3" type="ORF">EKO04_003844</name>
</gene>
<dbReference type="Proteomes" id="UP000651452">
    <property type="component" value="Unassembled WGS sequence"/>
</dbReference>
<dbReference type="Pfam" id="PF01738">
    <property type="entry name" value="DLH"/>
    <property type="match status" value="1"/>
</dbReference>
<evidence type="ECO:0000259" key="2">
    <source>
        <dbReference type="Pfam" id="PF01738"/>
    </source>
</evidence>
<dbReference type="OrthoDB" id="17560at2759"/>
<feature type="domain" description="Dienelactone hydrolase" evidence="2">
    <location>
        <begin position="28"/>
        <end position="268"/>
    </location>
</feature>
<dbReference type="SUPFAM" id="SSF53474">
    <property type="entry name" value="alpha/beta-Hydrolases"/>
    <property type="match status" value="1"/>
</dbReference>
<evidence type="ECO:0000313" key="3">
    <source>
        <dbReference type="EMBL" id="KAF9698597.1"/>
    </source>
</evidence>
<dbReference type="Gene3D" id="3.40.50.1820">
    <property type="entry name" value="alpha/beta hydrolase"/>
    <property type="match status" value="1"/>
</dbReference>
<reference evidence="3" key="2">
    <citation type="submission" date="2020-09" db="EMBL/GenBank/DDBJ databases">
        <title>Reference genome assembly for Australian Ascochyta lentis isolate Al4.</title>
        <authorList>
            <person name="Lee R.C."/>
            <person name="Farfan-Caceres L.M."/>
            <person name="Debler J.W."/>
            <person name="Williams A.H."/>
            <person name="Henares B.M."/>
        </authorList>
    </citation>
    <scope>NUCLEOTIDE SEQUENCE</scope>
    <source>
        <strain evidence="3">Al4</strain>
    </source>
</reference>
<sequence>MTCPNCFTGTKAPGTPTGTTHPTHGYPTYTATPPNPTSTLILFTDAFAHHLPNSLLLADSLAQKTNATVLVPDLIPGGGMNPAILPLMDRFSAADTSGLRKLWALVRAMVFVVPFLLRARPQRGRCVRACVAYARAVRGEMEGSGQKGKLGVVGYCCGGYQALRVAGVLGEGVGAVFVAHPARFEGRAVVELVRRGVKVGVAHAGEDMSLPLARVEEVKGVLEGEEGFEVVVYEGCVHGFAVRATPGKEREVEAAGEALEQAVRWFGKWL</sequence>
<dbReference type="PANTHER" id="PTHR17630:SF105">
    <property type="entry name" value="DIENELACTONE HYDROLASE FAMILY PROTEIN (AFU_ORTHOLOGUE AFUA_4G08790)"/>
    <property type="match status" value="1"/>
</dbReference>
<keyword evidence="4" id="KW-1185">Reference proteome</keyword>
<protein>
    <recommendedName>
        <fullName evidence="2">Dienelactone hydrolase domain-containing protein</fullName>
    </recommendedName>
</protein>
<dbReference type="GO" id="GO:0016787">
    <property type="term" value="F:hydrolase activity"/>
    <property type="evidence" value="ECO:0007669"/>
    <property type="project" value="InterPro"/>
</dbReference>
<name>A0A8H7J8W3_9PLEO</name>
<dbReference type="AlphaFoldDB" id="A0A8H7J8W3"/>
<comment type="caution">
    <text evidence="3">The sequence shown here is derived from an EMBL/GenBank/DDBJ whole genome shotgun (WGS) entry which is preliminary data.</text>
</comment>
<feature type="region of interest" description="Disordered" evidence="1">
    <location>
        <begin position="1"/>
        <end position="21"/>
    </location>
</feature>
<evidence type="ECO:0000256" key="1">
    <source>
        <dbReference type="SAM" id="MobiDB-lite"/>
    </source>
</evidence>
<reference evidence="3" key="1">
    <citation type="submission" date="2018-12" db="EMBL/GenBank/DDBJ databases">
        <authorList>
            <person name="Syme R.A."/>
            <person name="Farfan-Caceres L."/>
            <person name="Lichtenzveig J."/>
        </authorList>
    </citation>
    <scope>NUCLEOTIDE SEQUENCE</scope>
    <source>
        <strain evidence="3">Al4</strain>
    </source>
</reference>
<dbReference type="InterPro" id="IPR002925">
    <property type="entry name" value="Dienelactn_hydro"/>
</dbReference>
<feature type="compositionally biased region" description="Low complexity" evidence="1">
    <location>
        <begin position="8"/>
        <end position="21"/>
    </location>
</feature>
<evidence type="ECO:0000313" key="4">
    <source>
        <dbReference type="Proteomes" id="UP000651452"/>
    </source>
</evidence>
<dbReference type="InterPro" id="IPR029058">
    <property type="entry name" value="AB_hydrolase_fold"/>
</dbReference>
<organism evidence="3 4">
    <name type="scientific">Ascochyta lentis</name>
    <dbReference type="NCBI Taxonomy" id="205686"/>
    <lineage>
        <taxon>Eukaryota</taxon>
        <taxon>Fungi</taxon>
        <taxon>Dikarya</taxon>
        <taxon>Ascomycota</taxon>
        <taxon>Pezizomycotina</taxon>
        <taxon>Dothideomycetes</taxon>
        <taxon>Pleosporomycetidae</taxon>
        <taxon>Pleosporales</taxon>
        <taxon>Pleosporineae</taxon>
        <taxon>Didymellaceae</taxon>
        <taxon>Ascochyta</taxon>
    </lineage>
</organism>
<dbReference type="PANTHER" id="PTHR17630">
    <property type="entry name" value="DIENELACTONE HYDROLASE"/>
    <property type="match status" value="1"/>
</dbReference>
<dbReference type="EMBL" id="RZGK01000006">
    <property type="protein sequence ID" value="KAF9698597.1"/>
    <property type="molecule type" value="Genomic_DNA"/>
</dbReference>